<organism evidence="2 3">
    <name type="scientific">Candidatus Desulfatibia vada</name>
    <dbReference type="NCBI Taxonomy" id="2841696"/>
    <lineage>
        <taxon>Bacteria</taxon>
        <taxon>Pseudomonadati</taxon>
        <taxon>Thermodesulfobacteriota</taxon>
        <taxon>Desulfobacteria</taxon>
        <taxon>Desulfobacterales</taxon>
        <taxon>Desulfobacterales incertae sedis</taxon>
        <taxon>Candidatus Desulfatibia</taxon>
    </lineage>
</organism>
<dbReference type="InterPro" id="IPR053737">
    <property type="entry name" value="Type_II_TA_Toxin"/>
</dbReference>
<reference evidence="2 3" key="1">
    <citation type="submission" date="2020-08" db="EMBL/GenBank/DDBJ databases">
        <title>Bridging the membrane lipid divide: bacteria of the FCB group superphylum have the potential to synthesize archaeal ether lipids.</title>
        <authorList>
            <person name="Villanueva L."/>
            <person name="Von Meijenfeldt F.A.B."/>
            <person name="Westbye A.B."/>
            <person name="Yadav S."/>
            <person name="Hopmans E.C."/>
            <person name="Dutilh B.E."/>
            <person name="Sinninghe Damste J.S."/>
        </authorList>
    </citation>
    <scope>NUCLEOTIDE SEQUENCE [LARGE SCALE GENOMIC DNA]</scope>
    <source>
        <strain evidence="2">NIOZ-UU17</strain>
    </source>
</reference>
<dbReference type="PROSITE" id="PS51459">
    <property type="entry name" value="FIDO"/>
    <property type="match status" value="1"/>
</dbReference>
<evidence type="ECO:0000313" key="3">
    <source>
        <dbReference type="Proteomes" id="UP000605201"/>
    </source>
</evidence>
<sequence length="326" mass="37092">MKRQKNNSRGKLVLYQALDGTVELDVRLERDTLWLSQKQMSTLFDKDTDTIGLHLRNIFEEGELEESATTEESSVVQKEGNRQVRRNVRFYNLDATISVGYRVNSKRGTQFRIWATKTLRDHMIRGYTVNERRLMELDKTVKLITGVVERRDLSGDEAKALLQVVGEYSHALDLLDDYDHQRVEAPERKSEVIHILSYEEALRIVGQLRGRFAESAVFGIEKDKSLASALGAVMQTFDGKDLYPGLEEKAAYLLYFLVKNHAFVDGNKRIAAALFLWFLERNGALYDPDGGCLISDAALVAMTLMIAESRPEEKDVLVSIVMHLLC</sequence>
<dbReference type="PANTHER" id="PTHR35810">
    <property type="entry name" value="CYTOPLASMIC PROTEIN-RELATED"/>
    <property type="match status" value="1"/>
</dbReference>
<dbReference type="InterPro" id="IPR011204">
    <property type="entry name" value="Virulence_RhuM-like"/>
</dbReference>
<dbReference type="AlphaFoldDB" id="A0A8J6NWS7"/>
<evidence type="ECO:0000313" key="2">
    <source>
        <dbReference type="EMBL" id="MBC8434188.1"/>
    </source>
</evidence>
<dbReference type="EMBL" id="JACNIG010000396">
    <property type="protein sequence ID" value="MBC8434188.1"/>
    <property type="molecule type" value="Genomic_DNA"/>
</dbReference>
<protein>
    <submittedName>
        <fullName evidence="2">Virulence protein RhuM/Fic/DOC family protein</fullName>
    </submittedName>
</protein>
<dbReference type="Gene3D" id="1.20.120.1870">
    <property type="entry name" value="Fic/DOC protein, Fido domain"/>
    <property type="match status" value="1"/>
</dbReference>
<name>A0A8J6NWS7_9BACT</name>
<accession>A0A8J6NWS7</accession>
<dbReference type="SUPFAM" id="SSF140931">
    <property type="entry name" value="Fic-like"/>
    <property type="match status" value="1"/>
</dbReference>
<dbReference type="Pfam" id="PF13310">
    <property type="entry name" value="Virulence_RhuM"/>
    <property type="match status" value="1"/>
</dbReference>
<dbReference type="InterPro" id="IPR003812">
    <property type="entry name" value="Fido"/>
</dbReference>
<dbReference type="PANTHER" id="PTHR35810:SF1">
    <property type="entry name" value="CYTOPLASMIC PROTEIN"/>
    <property type="match status" value="1"/>
</dbReference>
<proteinExistence type="predicted"/>
<feature type="domain" description="Fido" evidence="1">
    <location>
        <begin position="185"/>
        <end position="323"/>
    </location>
</feature>
<evidence type="ECO:0000259" key="1">
    <source>
        <dbReference type="PROSITE" id="PS51459"/>
    </source>
</evidence>
<comment type="caution">
    <text evidence="2">The sequence shown here is derived from an EMBL/GenBank/DDBJ whole genome shotgun (WGS) entry which is preliminary data.</text>
</comment>
<dbReference type="Pfam" id="PF02661">
    <property type="entry name" value="Fic"/>
    <property type="match status" value="1"/>
</dbReference>
<dbReference type="Proteomes" id="UP000605201">
    <property type="component" value="Unassembled WGS sequence"/>
</dbReference>
<dbReference type="InterPro" id="IPR036597">
    <property type="entry name" value="Fido-like_dom_sf"/>
</dbReference>
<gene>
    <name evidence="2" type="ORF">H8D96_19950</name>
</gene>